<dbReference type="EMBL" id="AP018907">
    <property type="protein sequence ID" value="BBF93947.1"/>
    <property type="molecule type" value="Genomic_DNA"/>
</dbReference>
<dbReference type="Proteomes" id="UP000266934">
    <property type="component" value="Chromosome"/>
</dbReference>
<dbReference type="InterPro" id="IPR003959">
    <property type="entry name" value="ATPase_AAA_core"/>
</dbReference>
<proteinExistence type="inferred from homology"/>
<dbReference type="AlphaFoldDB" id="A0A348G314"/>
<evidence type="ECO:0000256" key="1">
    <source>
        <dbReference type="ARBA" id="ARBA00006914"/>
    </source>
</evidence>
<dbReference type="InterPro" id="IPR003593">
    <property type="entry name" value="AAA+_ATPase"/>
</dbReference>
<dbReference type="SMART" id="SM00382">
    <property type="entry name" value="AAA"/>
    <property type="match status" value="2"/>
</dbReference>
<organism evidence="5 6">
    <name type="scientific">Blastochloris tepida</name>
    <dbReference type="NCBI Taxonomy" id="2233851"/>
    <lineage>
        <taxon>Bacteria</taxon>
        <taxon>Pseudomonadati</taxon>
        <taxon>Pseudomonadota</taxon>
        <taxon>Alphaproteobacteria</taxon>
        <taxon>Hyphomicrobiales</taxon>
        <taxon>Blastochloridaceae</taxon>
        <taxon>Blastochloris</taxon>
    </lineage>
</organism>
<feature type="domain" description="AAA+ ATPase" evidence="4">
    <location>
        <begin position="251"/>
        <end position="384"/>
    </location>
</feature>
<dbReference type="CDD" id="cd19481">
    <property type="entry name" value="RecA-like_protease"/>
    <property type="match status" value="1"/>
</dbReference>
<gene>
    <name evidence="5" type="ORF">BLTE_26320</name>
</gene>
<protein>
    <recommendedName>
        <fullName evidence="4">AAA+ ATPase domain-containing protein</fullName>
    </recommendedName>
</protein>
<evidence type="ECO:0000256" key="2">
    <source>
        <dbReference type="ARBA" id="ARBA00022741"/>
    </source>
</evidence>
<dbReference type="Pfam" id="PF00004">
    <property type="entry name" value="AAA"/>
    <property type="match status" value="2"/>
</dbReference>
<evidence type="ECO:0000256" key="3">
    <source>
        <dbReference type="ARBA" id="ARBA00022840"/>
    </source>
</evidence>
<keyword evidence="3" id="KW-0067">ATP-binding</keyword>
<dbReference type="KEGG" id="blag:BLTE_26320"/>
<dbReference type="SUPFAM" id="SSF52540">
    <property type="entry name" value="P-loop containing nucleoside triphosphate hydrolases"/>
    <property type="match status" value="2"/>
</dbReference>
<sequence>MLSLIQSWETKMDNFERDFIRRLAARVLSDKTVPYEPRKVIAWFQEHEKLLGRDSPRIDPKMVKEAGANETMMSYLSQDLIAALGQNTTYRCSAPSRLERRLNWLGERLRLRTIERAVLGVFARFYLHEAVHALVHGLAPYSPGTASDEIPLPFLARSVDYDPKKLKLCLNDGAPLLQLGLVEDRGGRDYALSKSVQAFLRQRTEDPERLVACLVGPKRCSSLTLEDFAHMQEDCGMAIRILREAIVRRRRGVNILFVGSPGTGKTEFAHLAAEAAGAVAQFVGERDKDGDPEPTRGSRIAALALMDALGGRTGGIVSVVDEADDIFCGVDTGEGSYRRGSKVFMNRLVECISTPTIWITNNPERIGEPIIRRMAFVLNFPKAGTAIRARIVARAAARHRVTLTPAEIQGLARAEVVPSILDSALRTAKRIGGGAATVHVVTEAAQRAISGPRAPAFAAPMAFDPTLSEADQNLATLADAVANSPTRAMSFCFSGPPGTGKSAYARHLAERLGLDVLEKRSSDLLSMYVGGSEKAIAAAFEEAADTGAFLILDEADSLLRDRGFATRSWEITQVNEMLTWMERHPQPFACTTNAIDAFDPATLRRFLFKVRFLPMTSAQIAAAFRQAFGVAPPHWLLRIENLTPGDFAVVIRKASVMGLSDPTRAADWLKQESDAKPGARRPIGFAA</sequence>
<name>A0A348G314_9HYPH</name>
<reference evidence="5 6" key="1">
    <citation type="submission" date="2018-08" db="EMBL/GenBank/DDBJ databases">
        <title>Complete genome sequencing of Blastochloris tepida GI.</title>
        <authorList>
            <person name="Tsukatani Y."/>
            <person name="Mori H."/>
        </authorList>
    </citation>
    <scope>NUCLEOTIDE SEQUENCE [LARGE SCALE GENOMIC DNA]</scope>
    <source>
        <strain evidence="5 6">GI</strain>
    </source>
</reference>
<evidence type="ECO:0000313" key="5">
    <source>
        <dbReference type="EMBL" id="BBF93947.1"/>
    </source>
</evidence>
<feature type="domain" description="AAA+ ATPase" evidence="4">
    <location>
        <begin position="487"/>
        <end position="616"/>
    </location>
</feature>
<dbReference type="InterPro" id="IPR027417">
    <property type="entry name" value="P-loop_NTPase"/>
</dbReference>
<dbReference type="PANTHER" id="PTHR23073">
    <property type="entry name" value="26S PROTEASOME REGULATORY SUBUNIT"/>
    <property type="match status" value="1"/>
</dbReference>
<comment type="similarity">
    <text evidence="1">Belongs to the AAA ATPase family.</text>
</comment>
<dbReference type="InterPro" id="IPR050221">
    <property type="entry name" value="26S_Proteasome_ATPase"/>
</dbReference>
<dbReference type="GO" id="GO:0005524">
    <property type="term" value="F:ATP binding"/>
    <property type="evidence" value="ECO:0007669"/>
    <property type="project" value="UniProtKB-KW"/>
</dbReference>
<keyword evidence="2" id="KW-0547">Nucleotide-binding</keyword>
<keyword evidence="6" id="KW-1185">Reference proteome</keyword>
<accession>A0A348G314</accession>
<dbReference type="Gene3D" id="3.40.50.300">
    <property type="entry name" value="P-loop containing nucleotide triphosphate hydrolases"/>
    <property type="match status" value="2"/>
</dbReference>
<evidence type="ECO:0000313" key="6">
    <source>
        <dbReference type="Proteomes" id="UP000266934"/>
    </source>
</evidence>
<evidence type="ECO:0000259" key="4">
    <source>
        <dbReference type="SMART" id="SM00382"/>
    </source>
</evidence>
<dbReference type="GO" id="GO:0016887">
    <property type="term" value="F:ATP hydrolysis activity"/>
    <property type="evidence" value="ECO:0007669"/>
    <property type="project" value="InterPro"/>
</dbReference>